<dbReference type="Proteomes" id="UP000033109">
    <property type="component" value="Chromosome"/>
</dbReference>
<dbReference type="EMBL" id="CP009621">
    <property type="protein sequence ID" value="AKD03122.1"/>
    <property type="molecule type" value="Genomic_DNA"/>
</dbReference>
<dbReference type="InterPro" id="IPR029063">
    <property type="entry name" value="SAM-dependent_MTases_sf"/>
</dbReference>
<sequence>MRIFTTEEQEFILEHQKHDVAQLMLQAQRYPNLPVQELVLQIKARQKAAQKLPTWVENPQVVFPVALSVEQSSSEITAAYKASLVKGKQLVDLTGGFGVDCFYFSRSFAQVIHVEQNQELQEIAKYNFGLLDAENITSINTTAEEFLSGFEGKADILYLDPARRGNHEQKLHLLQDCEPDVLRLLPLLFQKAEAVLLKTSPMLDIEQALQELGHVEQVWVVALQNEVKEVLYLLKPEAPAPADVPRTAVNLLPQANPQLLTFSRTQEEAATPVYNDPREFIYEPNAAILKAGAYRYLGQHLALSKLHPNSHLYTSVQLLPHFPGRSFRCLGISRYNKKELLKQLLEKKANITVRNFPESVADIRKKTGIKEGGQTYLFFTTDMHQKPIVLLCEKA</sequence>
<proteinExistence type="predicted"/>
<feature type="domain" description="THUMP-like" evidence="1">
    <location>
        <begin position="324"/>
        <end position="394"/>
    </location>
</feature>
<dbReference type="HOGENOM" id="CLU_038123_0_0_10"/>
<dbReference type="InterPro" id="IPR041497">
    <property type="entry name" value="Thump-like"/>
</dbReference>
<protein>
    <submittedName>
        <fullName evidence="3">Uncharacterized protein</fullName>
    </submittedName>
</protein>
<dbReference type="PATRIC" id="fig|400092.3.peg.1833"/>
<reference evidence="3 4" key="1">
    <citation type="journal article" date="2015" name="Sci. Rep.">
        <title>Unraveling adaptation of Pontibacter korlensis to radiation and infertility in desert through complete genome and comparative transcriptomic analysis.</title>
        <authorList>
            <person name="Dai J."/>
            <person name="Dai W."/>
            <person name="Qiu C."/>
            <person name="Yang Z."/>
            <person name="Zhang Y."/>
            <person name="Zhou M."/>
            <person name="Zhang L."/>
            <person name="Fang C."/>
            <person name="Gao Q."/>
            <person name="Yang Q."/>
            <person name="Li X."/>
            <person name="Wang Z."/>
            <person name="Wang Z."/>
            <person name="Jia Z."/>
            <person name="Chen X."/>
        </authorList>
    </citation>
    <scope>NUCLEOTIDE SEQUENCE [LARGE SCALE GENOMIC DNA]</scope>
    <source>
        <strain evidence="3 4">X14-1T</strain>
    </source>
</reference>
<evidence type="ECO:0000313" key="3">
    <source>
        <dbReference type="EMBL" id="AKD03122.1"/>
    </source>
</evidence>
<dbReference type="Pfam" id="PF22013">
    <property type="entry name" value="PG_1098_Fer"/>
    <property type="match status" value="1"/>
</dbReference>
<dbReference type="SUPFAM" id="SSF53335">
    <property type="entry name" value="S-adenosyl-L-methionine-dependent methyltransferases"/>
    <property type="match status" value="1"/>
</dbReference>
<dbReference type="OrthoDB" id="1000417at2"/>
<organism evidence="3 4">
    <name type="scientific">Pontibacter korlensis</name>
    <dbReference type="NCBI Taxonomy" id="400092"/>
    <lineage>
        <taxon>Bacteria</taxon>
        <taxon>Pseudomonadati</taxon>
        <taxon>Bacteroidota</taxon>
        <taxon>Cytophagia</taxon>
        <taxon>Cytophagales</taxon>
        <taxon>Hymenobacteraceae</taxon>
        <taxon>Pontibacter</taxon>
    </lineage>
</organism>
<evidence type="ECO:0000313" key="4">
    <source>
        <dbReference type="Proteomes" id="UP000033109"/>
    </source>
</evidence>
<dbReference type="InterPro" id="IPR054168">
    <property type="entry name" value="PG_1098_Fer"/>
</dbReference>
<dbReference type="AlphaFoldDB" id="A0A0E3UW66"/>
<dbReference type="KEGG" id="pko:PKOR_08300"/>
<accession>A0A0E3UW66</accession>
<gene>
    <name evidence="3" type="ORF">PKOR_08300</name>
</gene>
<feature type="domain" description="PG-1098 ferredoxin-like" evidence="2">
    <location>
        <begin position="280"/>
        <end position="323"/>
    </location>
</feature>
<dbReference type="RefSeq" id="WP_046310145.1">
    <property type="nucleotide sequence ID" value="NZ_CBCSCY010000004.1"/>
</dbReference>
<keyword evidence="4" id="KW-1185">Reference proteome</keyword>
<evidence type="ECO:0000259" key="1">
    <source>
        <dbReference type="Pfam" id="PF18096"/>
    </source>
</evidence>
<name>A0A0E3UW66_9BACT</name>
<dbReference type="Gene3D" id="3.40.50.150">
    <property type="entry name" value="Vaccinia Virus protein VP39"/>
    <property type="match status" value="1"/>
</dbReference>
<evidence type="ECO:0000259" key="2">
    <source>
        <dbReference type="Pfam" id="PF22013"/>
    </source>
</evidence>
<dbReference type="STRING" id="400092.PKOR_08300"/>
<dbReference type="CDD" id="cd02440">
    <property type="entry name" value="AdoMet_MTases"/>
    <property type="match status" value="1"/>
</dbReference>
<dbReference type="Gene3D" id="1.10.10.1110">
    <property type="entry name" value="Methyltransferase PG1098, N-terminal domain"/>
    <property type="match status" value="1"/>
</dbReference>
<dbReference type="Pfam" id="PF18096">
    <property type="entry name" value="Thump_like"/>
    <property type="match status" value="1"/>
</dbReference>